<name>A0ABP7CVI8_9MICO</name>
<proteinExistence type="predicted"/>
<protein>
    <recommendedName>
        <fullName evidence="1">UvrD-like helicase C-terminal domain-containing protein</fullName>
    </recommendedName>
</protein>
<organism evidence="2 3">
    <name type="scientific">Terrabacter ginsenosidimutans</name>
    <dbReference type="NCBI Taxonomy" id="490575"/>
    <lineage>
        <taxon>Bacteria</taxon>
        <taxon>Bacillati</taxon>
        <taxon>Actinomycetota</taxon>
        <taxon>Actinomycetes</taxon>
        <taxon>Micrococcales</taxon>
        <taxon>Intrasporangiaceae</taxon>
        <taxon>Terrabacter</taxon>
    </lineage>
</organism>
<reference evidence="3" key="1">
    <citation type="journal article" date="2019" name="Int. J. Syst. Evol. Microbiol.">
        <title>The Global Catalogue of Microorganisms (GCM) 10K type strain sequencing project: providing services to taxonomists for standard genome sequencing and annotation.</title>
        <authorList>
            <consortium name="The Broad Institute Genomics Platform"/>
            <consortium name="The Broad Institute Genome Sequencing Center for Infectious Disease"/>
            <person name="Wu L."/>
            <person name="Ma J."/>
        </authorList>
    </citation>
    <scope>NUCLEOTIDE SEQUENCE [LARGE SCALE GENOMIC DNA]</scope>
    <source>
        <strain evidence="3">JCM 17125</strain>
    </source>
</reference>
<comment type="caution">
    <text evidence="2">The sequence shown here is derived from an EMBL/GenBank/DDBJ whole genome shotgun (WGS) entry which is preliminary data.</text>
</comment>
<dbReference type="Proteomes" id="UP001501468">
    <property type="component" value="Unassembled WGS sequence"/>
</dbReference>
<dbReference type="Pfam" id="PF13538">
    <property type="entry name" value="UvrD_C_2"/>
    <property type="match status" value="1"/>
</dbReference>
<dbReference type="PANTHER" id="PTHR11070">
    <property type="entry name" value="UVRD / RECB / PCRA DNA HELICASE FAMILY MEMBER"/>
    <property type="match status" value="1"/>
</dbReference>
<sequence>MTVTSVLDAEQELAASAAPDARRIVIAGPGAGKSEVVGERCRRLIEEDLYPEEILVISFSNVAVDVVRRRTKDVIDEGRGVDCATIDSLAGRVRSELEDGEPRSAGYDDAVARAAKLLEAAEEPVFPDVRHVIVDEVQDVVGVRAEFVLALLDRAFEDGVGFTLLGDPMQSLYDFQLDADEGMSSEAFLAAVRERYDAETVELRGEYRSRSSEARAVALARSDLSQLGSSDQLLRLRDLAADLAPLGELDEDAAEDLAAWGGTTALLCDTNARAGLVAAQMSGLGLPVELAAAAADPTLDPWIANLLAGRESGSISFDDFIRTAASSGLDDAEGKWRTLVKVARSHRELELRDLSARLRSRRLPPELLRQPQSKVVASTVHRAKGQEFDNVVLVDPESWFVEDKASAAAARRLFVAMSRARSRLTRGRGISTKFWKKDQREGVWLRTSFRGRGALGVILEPHHARHLGPTAYDLSSVARVAVTWTRADDIITVDSEELPSWVAEVDGLDVVRTGEDFGRLVRRLSYGDRLPNLTGGRVEGTETLVGDPAPTGPGRHGLWVGVRVGGPVSFEWE</sequence>
<dbReference type="InterPro" id="IPR027417">
    <property type="entry name" value="P-loop_NTPase"/>
</dbReference>
<gene>
    <name evidence="2" type="ORF">GCM10022399_08900</name>
</gene>
<evidence type="ECO:0000259" key="1">
    <source>
        <dbReference type="Pfam" id="PF13538"/>
    </source>
</evidence>
<dbReference type="SUPFAM" id="SSF52540">
    <property type="entry name" value="P-loop containing nucleoside triphosphate hydrolases"/>
    <property type="match status" value="1"/>
</dbReference>
<evidence type="ECO:0000313" key="3">
    <source>
        <dbReference type="Proteomes" id="UP001501468"/>
    </source>
</evidence>
<evidence type="ECO:0000313" key="2">
    <source>
        <dbReference type="EMBL" id="GAA3694542.1"/>
    </source>
</evidence>
<dbReference type="Pfam" id="PF13245">
    <property type="entry name" value="AAA_19"/>
    <property type="match status" value="1"/>
</dbReference>
<dbReference type="Gene3D" id="3.40.50.300">
    <property type="entry name" value="P-loop containing nucleotide triphosphate hydrolases"/>
    <property type="match status" value="2"/>
</dbReference>
<dbReference type="InterPro" id="IPR000212">
    <property type="entry name" value="DNA_helicase_UvrD/REP"/>
</dbReference>
<accession>A0ABP7CVI8</accession>
<keyword evidence="3" id="KW-1185">Reference proteome</keyword>
<feature type="domain" description="UvrD-like helicase C-terminal" evidence="1">
    <location>
        <begin position="375"/>
        <end position="424"/>
    </location>
</feature>
<dbReference type="EMBL" id="BAABDC010000001">
    <property type="protein sequence ID" value="GAA3694542.1"/>
    <property type="molecule type" value="Genomic_DNA"/>
</dbReference>
<dbReference type="InterPro" id="IPR027785">
    <property type="entry name" value="UvrD-like_helicase_C"/>
</dbReference>
<dbReference type="RefSeq" id="WP_344942081.1">
    <property type="nucleotide sequence ID" value="NZ_BAABDC010000001.1"/>
</dbReference>
<dbReference type="PANTHER" id="PTHR11070:SF2">
    <property type="entry name" value="ATP-DEPENDENT DNA HELICASE SRS2"/>
    <property type="match status" value="1"/>
</dbReference>